<dbReference type="InterPro" id="IPR000086">
    <property type="entry name" value="NUDIX_hydrolase_dom"/>
</dbReference>
<dbReference type="PROSITE" id="PS51462">
    <property type="entry name" value="NUDIX"/>
    <property type="match status" value="1"/>
</dbReference>
<organism evidence="2 3">
    <name type="scientific">Lachancea quebecensis</name>
    <dbReference type="NCBI Taxonomy" id="1654605"/>
    <lineage>
        <taxon>Eukaryota</taxon>
        <taxon>Fungi</taxon>
        <taxon>Dikarya</taxon>
        <taxon>Ascomycota</taxon>
        <taxon>Saccharomycotina</taxon>
        <taxon>Saccharomycetes</taxon>
        <taxon>Saccharomycetales</taxon>
        <taxon>Saccharomycetaceae</taxon>
        <taxon>Lachancea</taxon>
    </lineage>
</organism>
<dbReference type="FunFam" id="3.90.79.10:FF:000019">
    <property type="entry name" value="Thiamin pyrophosphokinase, putative"/>
    <property type="match status" value="1"/>
</dbReference>
<dbReference type="InterPro" id="IPR015797">
    <property type="entry name" value="NUDIX_hydrolase-like_dom_sf"/>
</dbReference>
<dbReference type="InterPro" id="IPR031804">
    <property type="entry name" value="DUF4743"/>
</dbReference>
<dbReference type="PANTHER" id="PTHR13622">
    <property type="entry name" value="THIAMIN PYROPHOSPHOKINASE"/>
    <property type="match status" value="1"/>
</dbReference>
<proteinExistence type="predicted"/>
<protein>
    <submittedName>
        <fullName evidence="2">LAQU0S22e00408g1_1</fullName>
    </submittedName>
</protein>
<feature type="domain" description="Nudix hydrolase" evidence="1">
    <location>
        <begin position="152"/>
        <end position="304"/>
    </location>
</feature>
<dbReference type="OrthoDB" id="10261522at2759"/>
<keyword evidence="3" id="KW-1185">Reference proteome</keyword>
<dbReference type="AlphaFoldDB" id="A0A0P1KXU5"/>
<evidence type="ECO:0000313" key="3">
    <source>
        <dbReference type="Proteomes" id="UP000236544"/>
    </source>
</evidence>
<reference evidence="3" key="1">
    <citation type="submission" date="2015-10" db="EMBL/GenBank/DDBJ databases">
        <authorList>
            <person name="Devillers H."/>
        </authorList>
    </citation>
    <scope>NUCLEOTIDE SEQUENCE [LARGE SCALE GENOMIC DNA]</scope>
</reference>
<accession>A0A0P1KXU5</accession>
<evidence type="ECO:0000259" key="1">
    <source>
        <dbReference type="PROSITE" id="PS51462"/>
    </source>
</evidence>
<name>A0A0P1KXU5_9SACH</name>
<dbReference type="Pfam" id="PF15916">
    <property type="entry name" value="DUF4743"/>
    <property type="match status" value="1"/>
</dbReference>
<dbReference type="EMBL" id="LN890550">
    <property type="protein sequence ID" value="CUS24932.1"/>
    <property type="molecule type" value="Genomic_DNA"/>
</dbReference>
<dbReference type="Proteomes" id="UP000236544">
    <property type="component" value="Unassembled WGS sequence"/>
</dbReference>
<dbReference type="Pfam" id="PF00293">
    <property type="entry name" value="NUDIX"/>
    <property type="match status" value="1"/>
</dbReference>
<dbReference type="CDD" id="cd03676">
    <property type="entry name" value="NUDIX_Tnr3_like"/>
    <property type="match status" value="1"/>
</dbReference>
<dbReference type="SUPFAM" id="SSF55811">
    <property type="entry name" value="Nudix"/>
    <property type="match status" value="1"/>
</dbReference>
<gene>
    <name evidence="2" type="ORF">LAQU0_S22e00408g</name>
</gene>
<sequence>MTKVVNRGGREVLVKDEGDQFSYLSLVDEVDLFPEDYLKVKHFQQNVYHLQTGKRVNIGFVLKNVALKMAEVANPEFSSTFELIEGENALVFKSETYERRNDSLSALARVLQKKKAFECLSGWRNEFYTIYVDRAPYVLVERALSGLLGVITYGVHVNGFVKDPSTGEIKFWIPRRSATKPTWPLKLDNIVAGGLGYPNGIFETVVKESLEEANLEQQLIEKYIKAVGTVSYFYFQGDIEGDKFQSESSLITGEVEYLFDLELPPDVIPCPNDDEVDSFQLMTLQQTINALKNKEFKPNCGLIMLEFLMRHGYINSENERNYGEIISRVHRRLPFPTLN</sequence>
<dbReference type="GO" id="GO:0044715">
    <property type="term" value="F:8-oxo-dGDP phosphatase activity"/>
    <property type="evidence" value="ECO:0007669"/>
    <property type="project" value="UniProtKB-ARBA"/>
</dbReference>
<dbReference type="PANTHER" id="PTHR13622:SF8">
    <property type="entry name" value="THIAMIN PYROPHOSPHOKINASE 1"/>
    <property type="match status" value="1"/>
</dbReference>
<dbReference type="Gene3D" id="3.90.79.10">
    <property type="entry name" value="Nucleoside Triphosphate Pyrophosphohydrolase"/>
    <property type="match status" value="1"/>
</dbReference>
<evidence type="ECO:0000313" key="2">
    <source>
        <dbReference type="EMBL" id="CUS24932.1"/>
    </source>
</evidence>